<comment type="caution">
    <text evidence="2">The sequence shown here is derived from an EMBL/GenBank/DDBJ whole genome shotgun (WGS) entry which is preliminary data.</text>
</comment>
<evidence type="ECO:0000313" key="2">
    <source>
        <dbReference type="EMBL" id="CAH3165132.1"/>
    </source>
</evidence>
<dbReference type="EMBL" id="CALNXI010001330">
    <property type="protein sequence ID" value="CAH3165132.1"/>
    <property type="molecule type" value="Genomic_DNA"/>
</dbReference>
<accession>A0ABN8QIJ0</accession>
<feature type="transmembrane region" description="Helical" evidence="1">
    <location>
        <begin position="21"/>
        <end position="41"/>
    </location>
</feature>
<keyword evidence="3" id="KW-1185">Reference proteome</keyword>
<evidence type="ECO:0000256" key="1">
    <source>
        <dbReference type="SAM" id="Phobius"/>
    </source>
</evidence>
<feature type="non-terminal residue" evidence="2">
    <location>
        <position position="1"/>
    </location>
</feature>
<reference evidence="2 3" key="1">
    <citation type="submission" date="2022-05" db="EMBL/GenBank/DDBJ databases">
        <authorList>
            <consortium name="Genoscope - CEA"/>
            <person name="William W."/>
        </authorList>
    </citation>
    <scope>NUCLEOTIDE SEQUENCE [LARGE SCALE GENOMIC DNA]</scope>
</reference>
<gene>
    <name evidence="2" type="ORF">PEVE_00005229</name>
</gene>
<dbReference type="Proteomes" id="UP001159427">
    <property type="component" value="Unassembled WGS sequence"/>
</dbReference>
<feature type="transmembrane region" description="Helical" evidence="1">
    <location>
        <begin position="53"/>
        <end position="72"/>
    </location>
</feature>
<protein>
    <submittedName>
        <fullName evidence="2">Uncharacterized protein</fullName>
    </submittedName>
</protein>
<keyword evidence="1" id="KW-0812">Transmembrane</keyword>
<organism evidence="2 3">
    <name type="scientific">Porites evermanni</name>
    <dbReference type="NCBI Taxonomy" id="104178"/>
    <lineage>
        <taxon>Eukaryota</taxon>
        <taxon>Metazoa</taxon>
        <taxon>Cnidaria</taxon>
        <taxon>Anthozoa</taxon>
        <taxon>Hexacorallia</taxon>
        <taxon>Scleractinia</taxon>
        <taxon>Fungiina</taxon>
        <taxon>Poritidae</taxon>
        <taxon>Porites</taxon>
    </lineage>
</organism>
<keyword evidence="1" id="KW-0472">Membrane</keyword>
<name>A0ABN8QIJ0_9CNID</name>
<keyword evidence="1" id="KW-1133">Transmembrane helix</keyword>
<evidence type="ECO:0000313" key="3">
    <source>
        <dbReference type="Proteomes" id="UP001159427"/>
    </source>
</evidence>
<sequence>ARLRPNVATSQGTTIFCYRRACRRILVLNGWLMVCVHYSSLRVEMSPYVYHTIGLAVSGFLWYTGILCSLYIDDRLNGELLTKSGPWSILYYDRQKEFGVKAARAAIFIVHSVLIELGYTIGISKSVLYPTTSLEYLGFLVDSEKQSFIILQSKIVAWAFLQEKILACKKCVDVKSLQRF</sequence>
<proteinExistence type="predicted"/>
<feature type="non-terminal residue" evidence="2">
    <location>
        <position position="180"/>
    </location>
</feature>